<proteinExistence type="predicted"/>
<feature type="transmembrane region" description="Helical" evidence="1">
    <location>
        <begin position="45"/>
        <end position="63"/>
    </location>
</feature>
<reference evidence="2 3" key="1">
    <citation type="submission" date="2019-11" db="EMBL/GenBank/DDBJ databases">
        <title>Pseudodesulfovibrio alkaliphilus, sp. nov., an alkaliphilic sulfate-reducing bacteria from mud volcano of Taman peninsula, Russia.</title>
        <authorList>
            <person name="Frolova A."/>
            <person name="Merkel A.Y."/>
            <person name="Slobodkin A.I."/>
        </authorList>
    </citation>
    <scope>NUCLEOTIDE SEQUENCE [LARGE SCALE GENOMIC DNA]</scope>
    <source>
        <strain evidence="2 3">F-1</strain>
    </source>
</reference>
<accession>A0A7K1KNY4</accession>
<gene>
    <name evidence="2" type="ORF">GKC30_08155</name>
</gene>
<dbReference type="RefSeq" id="WP_155933892.1">
    <property type="nucleotide sequence ID" value="NZ_WODC01000004.1"/>
</dbReference>
<dbReference type="EMBL" id="WODC01000004">
    <property type="protein sequence ID" value="MUM77602.1"/>
    <property type="molecule type" value="Genomic_DNA"/>
</dbReference>
<keyword evidence="1" id="KW-0472">Membrane</keyword>
<dbReference type="Proteomes" id="UP000461162">
    <property type="component" value="Unassembled WGS sequence"/>
</dbReference>
<dbReference type="AlphaFoldDB" id="A0A7K1KNY4"/>
<name>A0A7K1KNY4_9BACT</name>
<evidence type="ECO:0000313" key="2">
    <source>
        <dbReference type="EMBL" id="MUM77602.1"/>
    </source>
</evidence>
<keyword evidence="3" id="KW-1185">Reference proteome</keyword>
<keyword evidence="1" id="KW-1133">Transmembrane helix</keyword>
<organism evidence="2 3">
    <name type="scientific">Pseudodesulfovibrio alkaliphilus</name>
    <dbReference type="NCBI Taxonomy" id="2661613"/>
    <lineage>
        <taxon>Bacteria</taxon>
        <taxon>Pseudomonadati</taxon>
        <taxon>Thermodesulfobacteriota</taxon>
        <taxon>Desulfovibrionia</taxon>
        <taxon>Desulfovibrionales</taxon>
        <taxon>Desulfovibrionaceae</taxon>
    </lineage>
</organism>
<comment type="caution">
    <text evidence="2">The sequence shown here is derived from an EMBL/GenBank/DDBJ whole genome shotgun (WGS) entry which is preliminary data.</text>
</comment>
<feature type="transmembrane region" description="Helical" evidence="1">
    <location>
        <begin position="12"/>
        <end position="33"/>
    </location>
</feature>
<protein>
    <submittedName>
        <fullName evidence="2">Uncharacterized protein</fullName>
    </submittedName>
</protein>
<evidence type="ECO:0000313" key="3">
    <source>
        <dbReference type="Proteomes" id="UP000461162"/>
    </source>
</evidence>
<sequence>MRNRQPLTNAQRAVVVVMDILLLVELSLCMYWSSANPETMVTSFMKTFLPIASITLFAAWFTIKRLAPANEEPALQEGA</sequence>
<keyword evidence="1" id="KW-0812">Transmembrane</keyword>
<evidence type="ECO:0000256" key="1">
    <source>
        <dbReference type="SAM" id="Phobius"/>
    </source>
</evidence>